<reference evidence="2" key="1">
    <citation type="journal article" date="2011" name="Nat. Biotechnol.">
        <title>The genomic sequence of the Chinese hamster ovary (CHO)-K1 cell line.</title>
        <authorList>
            <person name="Xu X."/>
            <person name="Nagarajan H."/>
            <person name="Lewis N.E."/>
            <person name="Pan S."/>
            <person name="Cai Z."/>
            <person name="Liu X."/>
            <person name="Chen W."/>
            <person name="Xie M."/>
            <person name="Wang W."/>
            <person name="Hammond S."/>
            <person name="Andersen M.R."/>
            <person name="Neff N."/>
            <person name="Passarelli B."/>
            <person name="Koh W."/>
            <person name="Fan H.C."/>
            <person name="Wang J."/>
            <person name="Gui Y."/>
            <person name="Lee K.H."/>
            <person name="Betenbaugh M.J."/>
            <person name="Quake S.R."/>
            <person name="Famili I."/>
            <person name="Palsson B.O."/>
            <person name="Wang J."/>
        </authorList>
    </citation>
    <scope>NUCLEOTIDE SEQUENCE [LARGE SCALE GENOMIC DNA]</scope>
    <source>
        <strain evidence="2">CHO K1 cell line</strain>
    </source>
</reference>
<name>G3IPL6_CRIGR</name>
<protein>
    <submittedName>
        <fullName evidence="1">Uncharacterized protein</fullName>
    </submittedName>
</protein>
<sequence length="102" mass="11500">MESRLKARMPGIFAHLFIKADYAAVIGKTTLSFLQEGKRLVHTLPATCDQNWRQMSLKPVLLTAISPAKSHKDTTCLLLIRNTTLYSQTFLRQAPDITKQQA</sequence>
<dbReference type="AlphaFoldDB" id="G3IPL6"/>
<dbReference type="InParanoid" id="G3IPL6"/>
<proteinExistence type="predicted"/>
<gene>
    <name evidence="1" type="ORF">I79_025932</name>
</gene>
<evidence type="ECO:0000313" key="1">
    <source>
        <dbReference type="EMBL" id="EGV91401.1"/>
    </source>
</evidence>
<dbReference type="Proteomes" id="UP000001075">
    <property type="component" value="Unassembled WGS sequence"/>
</dbReference>
<evidence type="ECO:0000313" key="2">
    <source>
        <dbReference type="Proteomes" id="UP000001075"/>
    </source>
</evidence>
<accession>G3IPL6</accession>
<organism evidence="1 2">
    <name type="scientific">Cricetulus griseus</name>
    <name type="common">Chinese hamster</name>
    <name type="synonym">Cricetulus barabensis griseus</name>
    <dbReference type="NCBI Taxonomy" id="10029"/>
    <lineage>
        <taxon>Eukaryota</taxon>
        <taxon>Metazoa</taxon>
        <taxon>Chordata</taxon>
        <taxon>Craniata</taxon>
        <taxon>Vertebrata</taxon>
        <taxon>Euteleostomi</taxon>
        <taxon>Mammalia</taxon>
        <taxon>Eutheria</taxon>
        <taxon>Euarchontoglires</taxon>
        <taxon>Glires</taxon>
        <taxon>Rodentia</taxon>
        <taxon>Myomorpha</taxon>
        <taxon>Muroidea</taxon>
        <taxon>Cricetidae</taxon>
        <taxon>Cricetinae</taxon>
        <taxon>Cricetulus</taxon>
    </lineage>
</organism>
<dbReference type="EMBL" id="JH012597">
    <property type="protein sequence ID" value="EGV91401.1"/>
    <property type="molecule type" value="Genomic_DNA"/>
</dbReference>